<evidence type="ECO:0000256" key="1">
    <source>
        <dbReference type="ARBA" id="ARBA00023015"/>
    </source>
</evidence>
<protein>
    <submittedName>
        <fullName evidence="4">Helix-turn-helix domain-containing protein</fullName>
    </submittedName>
</protein>
<dbReference type="Gene3D" id="1.10.10.60">
    <property type="entry name" value="Homeodomain-like"/>
    <property type="match status" value="1"/>
</dbReference>
<reference evidence="4" key="1">
    <citation type="submission" date="2024-05" db="EMBL/GenBank/DDBJ databases">
        <title>30 novel species of actinomycetes from the DSMZ collection.</title>
        <authorList>
            <person name="Nouioui I."/>
        </authorList>
    </citation>
    <scope>NUCLEOTIDE SEQUENCE</scope>
    <source>
        <strain evidence="4">DSM 41972</strain>
    </source>
</reference>
<dbReference type="InterPro" id="IPR018060">
    <property type="entry name" value="HTH_AraC"/>
</dbReference>
<keyword evidence="2" id="KW-0804">Transcription</keyword>
<dbReference type="Pfam" id="PF12833">
    <property type="entry name" value="HTH_18"/>
    <property type="match status" value="1"/>
</dbReference>
<dbReference type="EMBL" id="JAVSGH010000049">
    <property type="protein sequence ID" value="MDT3728315.1"/>
    <property type="molecule type" value="Genomic_DNA"/>
</dbReference>
<gene>
    <name evidence="4" type="ORF">ROS62_26915</name>
</gene>
<dbReference type="PROSITE" id="PS01124">
    <property type="entry name" value="HTH_ARAC_FAMILY_2"/>
    <property type="match status" value="1"/>
</dbReference>
<feature type="domain" description="HTH araC/xylS-type" evidence="3">
    <location>
        <begin position="1"/>
        <end position="44"/>
    </location>
</feature>
<keyword evidence="5" id="KW-1185">Reference proteome</keyword>
<accession>A0ABU3I5U6</accession>
<dbReference type="SUPFAM" id="SSF46689">
    <property type="entry name" value="Homeodomain-like"/>
    <property type="match status" value="1"/>
</dbReference>
<evidence type="ECO:0000313" key="4">
    <source>
        <dbReference type="EMBL" id="MDT3728315.1"/>
    </source>
</evidence>
<organism evidence="4 5">
    <name type="scientific">Streptomyces althioticus subsp. attaecolombicae</name>
    <dbReference type="NCBI Taxonomy" id="3075534"/>
    <lineage>
        <taxon>Bacteria</taxon>
        <taxon>Bacillati</taxon>
        <taxon>Actinomycetota</taxon>
        <taxon>Actinomycetes</taxon>
        <taxon>Kitasatosporales</taxon>
        <taxon>Streptomycetaceae</taxon>
        <taxon>Streptomyces</taxon>
        <taxon>Streptomyces althioticus group</taxon>
    </lineage>
</organism>
<name>A0ABU3I5U6_9ACTN</name>
<comment type="caution">
    <text evidence="4">The sequence shown here is derived from an EMBL/GenBank/DDBJ whole genome shotgun (WGS) entry which is preliminary data.</text>
</comment>
<sequence>MAEPHGRLRTIAATGRRWGFADASHFSKMFKRTYGMSPRSGATRTMFGEVRGIDA</sequence>
<evidence type="ECO:0000313" key="5">
    <source>
        <dbReference type="Proteomes" id="UP001181313"/>
    </source>
</evidence>
<evidence type="ECO:0000259" key="3">
    <source>
        <dbReference type="PROSITE" id="PS01124"/>
    </source>
</evidence>
<dbReference type="RefSeq" id="WP_337675215.1">
    <property type="nucleotide sequence ID" value="NZ_JAVSGH010000049.1"/>
</dbReference>
<dbReference type="InterPro" id="IPR009057">
    <property type="entry name" value="Homeodomain-like_sf"/>
</dbReference>
<evidence type="ECO:0000256" key="2">
    <source>
        <dbReference type="ARBA" id="ARBA00023163"/>
    </source>
</evidence>
<keyword evidence="1" id="KW-0805">Transcription regulation</keyword>
<dbReference type="Proteomes" id="UP001181313">
    <property type="component" value="Unassembled WGS sequence"/>
</dbReference>
<proteinExistence type="predicted"/>